<proteinExistence type="predicted"/>
<dbReference type="Proteomes" id="UP000178379">
    <property type="component" value="Unassembled WGS sequence"/>
</dbReference>
<evidence type="ECO:0000313" key="1">
    <source>
        <dbReference type="EMBL" id="OGI40250.1"/>
    </source>
</evidence>
<dbReference type="EMBL" id="MFSQ01000059">
    <property type="protein sequence ID" value="OGI40250.1"/>
    <property type="molecule type" value="Genomic_DNA"/>
</dbReference>
<protein>
    <submittedName>
        <fullName evidence="1">Uncharacterized protein</fullName>
    </submittedName>
</protein>
<dbReference type="Pfam" id="PF21842">
    <property type="entry name" value="DUF6901"/>
    <property type="match status" value="1"/>
</dbReference>
<reference evidence="1 2" key="1">
    <citation type="journal article" date="2016" name="Nat. Commun.">
        <title>Thousands of microbial genomes shed light on interconnected biogeochemical processes in an aquifer system.</title>
        <authorList>
            <person name="Anantharaman K."/>
            <person name="Brown C.T."/>
            <person name="Hug L.A."/>
            <person name="Sharon I."/>
            <person name="Castelle C.J."/>
            <person name="Probst A.J."/>
            <person name="Thomas B.C."/>
            <person name="Singh A."/>
            <person name="Wilkins M.J."/>
            <person name="Karaoz U."/>
            <person name="Brodie E.L."/>
            <person name="Williams K.H."/>
            <person name="Hubbard S.S."/>
            <person name="Banfield J.F."/>
        </authorList>
    </citation>
    <scope>NUCLEOTIDE SEQUENCE [LARGE SCALE GENOMIC DNA]</scope>
</reference>
<gene>
    <name evidence="1" type="ORF">A2140_02890</name>
</gene>
<dbReference type="AlphaFoldDB" id="A0A1F6T540"/>
<dbReference type="InterPro" id="IPR054196">
    <property type="entry name" value="DUF6901"/>
</dbReference>
<dbReference type="STRING" id="1817756.A2140_02890"/>
<evidence type="ECO:0000313" key="2">
    <source>
        <dbReference type="Proteomes" id="UP000178379"/>
    </source>
</evidence>
<organism evidence="1 2">
    <name type="scientific">Candidatus Muproteobacteria bacterium RBG_16_62_13</name>
    <dbReference type="NCBI Taxonomy" id="1817756"/>
    <lineage>
        <taxon>Bacteria</taxon>
        <taxon>Pseudomonadati</taxon>
        <taxon>Pseudomonadota</taxon>
        <taxon>Candidatus Muproteobacteria</taxon>
    </lineage>
</organism>
<name>A0A1F6T540_9PROT</name>
<comment type="caution">
    <text evidence="1">The sequence shown here is derived from an EMBL/GenBank/DDBJ whole genome shotgun (WGS) entry which is preliminary data.</text>
</comment>
<accession>A0A1F6T540</accession>
<sequence>MDFVYLQYHILMPGGREFKHKLRLDPNTYEIVEATPAEPPAWTALTNQQCPNCPLSSQIKPHCPAALGLARVLDHFTNVDAFLPTQTEVTMPERTMIAKVPLQKALSSLAGLIMATSGCPRTAFLRPMARFHLPFATDDETLYRATSMYLLAQYLIAKQGGSADYEMNELVNRYRELQTVNNAMSGRLKAVYGKPGAQTLVNLDLFSHNLPYDIRSELDRLRKLFQSLIS</sequence>